<dbReference type="CDD" id="cd05260">
    <property type="entry name" value="GDP_MD_SDR_e"/>
    <property type="match status" value="1"/>
</dbReference>
<gene>
    <name evidence="2" type="ORF">E3J84_02245</name>
</gene>
<dbReference type="AlphaFoldDB" id="A0A523S1P3"/>
<proteinExistence type="predicted"/>
<dbReference type="Gene3D" id="3.40.50.720">
    <property type="entry name" value="NAD(P)-binding Rossmann-like Domain"/>
    <property type="match status" value="1"/>
</dbReference>
<dbReference type="SUPFAM" id="SSF51735">
    <property type="entry name" value="NAD(P)-binding Rossmann-fold domains"/>
    <property type="match status" value="1"/>
</dbReference>
<dbReference type="InterPro" id="IPR036291">
    <property type="entry name" value="NAD(P)-bd_dom_sf"/>
</dbReference>
<dbReference type="InterPro" id="IPR016040">
    <property type="entry name" value="NAD(P)-bd_dom"/>
</dbReference>
<dbReference type="Proteomes" id="UP000316360">
    <property type="component" value="Unassembled WGS sequence"/>
</dbReference>
<organism evidence="2 3">
    <name type="scientific">Aerophobetes bacterium</name>
    <dbReference type="NCBI Taxonomy" id="2030807"/>
    <lineage>
        <taxon>Bacteria</taxon>
        <taxon>Candidatus Aerophobota</taxon>
    </lineage>
</organism>
<comment type="caution">
    <text evidence="2">The sequence shown here is derived from an EMBL/GenBank/DDBJ whole genome shotgun (WGS) entry which is preliminary data.</text>
</comment>
<evidence type="ECO:0000313" key="2">
    <source>
        <dbReference type="EMBL" id="TET11947.1"/>
    </source>
</evidence>
<feature type="domain" description="NAD(P)-binding" evidence="1">
    <location>
        <begin position="4"/>
        <end position="308"/>
    </location>
</feature>
<evidence type="ECO:0000259" key="1">
    <source>
        <dbReference type="Pfam" id="PF16363"/>
    </source>
</evidence>
<sequence length="319" mass="36485">MRILVTGITGLIGSHLASYLIHKKNVEVFGFKRWRSSEDNIKDLLGKISLIEGDIQDFTSVRKAVEMSRPDWVFHLAAQSYPKESLTAPHITFKINVEGTINLLEAIRNWNPNSKVHIASSSAVYGFVNPEDIPISEDQPPRPLSPYGVSKVAQEQLGYQYFKNYGIRTYIARFFNQAGPGQNERSAIQTFAKQATLIEKGKQKPTIYVGNLKARRDYTDIRDTARALWLLMQKGKPGQIYNIGSGKSVVIGDLLDLILDRIKLKVEIKVDKERLRLSDEPVLEADITRFRNQTEWKPRHTMEDTVESVVEFWRRQIQL</sequence>
<dbReference type="Pfam" id="PF16363">
    <property type="entry name" value="GDP_Man_Dehyd"/>
    <property type="match status" value="1"/>
</dbReference>
<protein>
    <submittedName>
        <fullName evidence="2">SDR family oxidoreductase</fullName>
    </submittedName>
</protein>
<reference evidence="2 3" key="1">
    <citation type="submission" date="2019-03" db="EMBL/GenBank/DDBJ databases">
        <title>Metabolic potential of uncultured bacteria and archaea associated with petroleum seepage in deep-sea sediments.</title>
        <authorList>
            <person name="Dong X."/>
            <person name="Hubert C."/>
        </authorList>
    </citation>
    <scope>NUCLEOTIDE SEQUENCE [LARGE SCALE GENOMIC DNA]</scope>
    <source>
        <strain evidence="2">E44_bin7</strain>
    </source>
</reference>
<accession>A0A523S1P3</accession>
<dbReference type="EMBL" id="SOKJ01000119">
    <property type="protein sequence ID" value="TET11947.1"/>
    <property type="molecule type" value="Genomic_DNA"/>
</dbReference>
<name>A0A523S1P3_UNCAE</name>
<dbReference type="PANTHER" id="PTHR43000">
    <property type="entry name" value="DTDP-D-GLUCOSE 4,6-DEHYDRATASE-RELATED"/>
    <property type="match status" value="1"/>
</dbReference>
<evidence type="ECO:0000313" key="3">
    <source>
        <dbReference type="Proteomes" id="UP000316360"/>
    </source>
</evidence>
<dbReference type="Gene3D" id="3.90.25.10">
    <property type="entry name" value="UDP-galactose 4-epimerase, domain 1"/>
    <property type="match status" value="1"/>
</dbReference>